<feature type="transmembrane region" description="Helical" evidence="4">
    <location>
        <begin position="204"/>
        <end position="230"/>
    </location>
</feature>
<feature type="region of interest" description="Disordered" evidence="3">
    <location>
        <begin position="415"/>
        <end position="439"/>
    </location>
</feature>
<dbReference type="GO" id="GO:0015501">
    <property type="term" value="F:glutamate:sodium symporter activity"/>
    <property type="evidence" value="ECO:0007669"/>
    <property type="project" value="TreeGrafter"/>
</dbReference>
<keyword evidence="4" id="KW-0812">Transmembrane</keyword>
<dbReference type="PANTHER" id="PTHR11958:SF63">
    <property type="entry name" value="AMINO ACID TRANSPORTER"/>
    <property type="match status" value="1"/>
</dbReference>
<dbReference type="AlphaFoldDB" id="A0A8J2L5N4"/>
<dbReference type="Proteomes" id="UP000708208">
    <property type="component" value="Unassembled WGS sequence"/>
</dbReference>
<feature type="compositionally biased region" description="Basic and acidic residues" evidence="3">
    <location>
        <begin position="423"/>
        <end position="439"/>
    </location>
</feature>
<evidence type="ECO:0000313" key="6">
    <source>
        <dbReference type="EMBL" id="CAG7815914.1"/>
    </source>
</evidence>
<dbReference type="Pfam" id="PF00375">
    <property type="entry name" value="SDF"/>
    <property type="match status" value="1"/>
</dbReference>
<keyword evidence="7" id="KW-1185">Reference proteome</keyword>
<evidence type="ECO:0000313" key="7">
    <source>
        <dbReference type="Proteomes" id="UP000708208"/>
    </source>
</evidence>
<dbReference type="InterPro" id="IPR050746">
    <property type="entry name" value="DAACS"/>
</dbReference>
<gene>
    <name evidence="6" type="ORF">AFUS01_LOCUS26560</name>
</gene>
<sequence>MLKGLILPLIVSSLIAAVGSLDLSLSRKIGGRGIAFYMATTFLAIILGIILAVSIQPGKNSETGEAEEKDTEPTTVQDTLLDLVRTMFPPNLIQATLQRFRTQLTLPEGEFPNSTLPLEEYDMNDKWEEGTNIMGLVVFSIALGIALAGMGPRGKPLLAVFQSLSEATMVLTTWVIWISPVGVMFLIAAEILRIEDFATVIKSLGLYFGTVLAGLAIHGLIVLPGIFFLLTRKIPFRYTGNMMPAIVMAFGSGSSTATLPITMKCLEESNGVDPRVSRFLLPIGATINMDGTALYEAVAAIFIAQLVGISLPIGKIIAISVTATAASIGAAGIPQAGLVTMVMVLNTVGLPGEYISYIVPIDWLLDRFRTAINVLGDSYGAGIINHMCREELQKMPPISLEEGKELLANESLNSVHVVPNETSPKRGSADQENKGFETE</sequence>
<proteinExistence type="inferred from homology"/>
<evidence type="ECO:0000256" key="1">
    <source>
        <dbReference type="ARBA" id="ARBA00006148"/>
    </source>
</evidence>
<feature type="transmembrane region" description="Helical" evidence="4">
    <location>
        <begin position="133"/>
        <end position="151"/>
    </location>
</feature>
<evidence type="ECO:0000256" key="2">
    <source>
        <dbReference type="ARBA" id="ARBA00023180"/>
    </source>
</evidence>
<comment type="similarity">
    <text evidence="1">Belongs to the dicarboxylate/amino acid:cation symporter (DAACS) (TC 2.A.23) family.</text>
</comment>
<evidence type="ECO:0000256" key="3">
    <source>
        <dbReference type="SAM" id="MobiDB-lite"/>
    </source>
</evidence>
<feature type="transmembrane region" description="Helical" evidence="4">
    <location>
        <begin position="171"/>
        <end position="192"/>
    </location>
</feature>
<feature type="transmembrane region" description="Helical" evidence="4">
    <location>
        <begin position="36"/>
        <end position="55"/>
    </location>
</feature>
<dbReference type="EMBL" id="CAJVCH010356226">
    <property type="protein sequence ID" value="CAG7815914.1"/>
    <property type="molecule type" value="Genomic_DNA"/>
</dbReference>
<dbReference type="GO" id="GO:0005886">
    <property type="term" value="C:plasma membrane"/>
    <property type="evidence" value="ECO:0007669"/>
    <property type="project" value="TreeGrafter"/>
</dbReference>
<keyword evidence="4" id="KW-1133">Transmembrane helix</keyword>
<name>A0A8J2L5N4_9HEXA</name>
<dbReference type="InterPro" id="IPR018107">
    <property type="entry name" value="Na-dicarboxylate_symporter_CS"/>
</dbReference>
<feature type="signal peptide" evidence="5">
    <location>
        <begin position="1"/>
        <end position="20"/>
    </location>
</feature>
<protein>
    <recommendedName>
        <fullName evidence="8">Amino acid transporter</fullName>
    </recommendedName>
</protein>
<evidence type="ECO:0000256" key="5">
    <source>
        <dbReference type="SAM" id="SignalP"/>
    </source>
</evidence>
<feature type="chain" id="PRO_5035283930" description="Amino acid transporter" evidence="5">
    <location>
        <begin position="21"/>
        <end position="439"/>
    </location>
</feature>
<dbReference type="PANTHER" id="PTHR11958">
    <property type="entry name" value="SODIUM/DICARBOXYLATE SYMPORTER-RELATED"/>
    <property type="match status" value="1"/>
</dbReference>
<keyword evidence="2" id="KW-0325">Glycoprotein</keyword>
<evidence type="ECO:0008006" key="8">
    <source>
        <dbReference type="Google" id="ProtNLM"/>
    </source>
</evidence>
<reference evidence="6" key="1">
    <citation type="submission" date="2021-06" db="EMBL/GenBank/DDBJ databases">
        <authorList>
            <person name="Hodson N. C."/>
            <person name="Mongue J. A."/>
            <person name="Jaron S. K."/>
        </authorList>
    </citation>
    <scope>NUCLEOTIDE SEQUENCE</scope>
</reference>
<organism evidence="6 7">
    <name type="scientific">Allacma fusca</name>
    <dbReference type="NCBI Taxonomy" id="39272"/>
    <lineage>
        <taxon>Eukaryota</taxon>
        <taxon>Metazoa</taxon>
        <taxon>Ecdysozoa</taxon>
        <taxon>Arthropoda</taxon>
        <taxon>Hexapoda</taxon>
        <taxon>Collembola</taxon>
        <taxon>Symphypleona</taxon>
        <taxon>Sminthuridae</taxon>
        <taxon>Allacma</taxon>
    </lineage>
</organism>
<dbReference type="PROSITE" id="PS00714">
    <property type="entry name" value="NA_DICARBOXYL_SYMP_2"/>
    <property type="match status" value="1"/>
</dbReference>
<dbReference type="OrthoDB" id="5877963at2759"/>
<evidence type="ECO:0000256" key="4">
    <source>
        <dbReference type="SAM" id="Phobius"/>
    </source>
</evidence>
<accession>A0A8J2L5N4</accession>
<dbReference type="GO" id="GO:0005313">
    <property type="term" value="F:L-glutamate transmembrane transporter activity"/>
    <property type="evidence" value="ECO:0007669"/>
    <property type="project" value="TreeGrafter"/>
</dbReference>
<keyword evidence="4" id="KW-0472">Membrane</keyword>
<dbReference type="InterPro" id="IPR001991">
    <property type="entry name" value="Na-dicarboxylate_symporter"/>
</dbReference>
<dbReference type="GO" id="GO:0015175">
    <property type="term" value="F:neutral L-amino acid transmembrane transporter activity"/>
    <property type="evidence" value="ECO:0007669"/>
    <property type="project" value="TreeGrafter"/>
</dbReference>
<keyword evidence="5" id="KW-0732">Signal</keyword>
<comment type="caution">
    <text evidence="6">The sequence shown here is derived from an EMBL/GenBank/DDBJ whole genome shotgun (WGS) entry which is preliminary data.</text>
</comment>